<gene>
    <name evidence="2" type="ORF">LCGC14_1080910</name>
</gene>
<protein>
    <recommendedName>
        <fullName evidence="1">SpoVT-AbrB domain-containing protein</fullName>
    </recommendedName>
</protein>
<dbReference type="Pfam" id="PF04014">
    <property type="entry name" value="MazE_antitoxin"/>
    <property type="match status" value="1"/>
</dbReference>
<sequence>MIYTALPPMKENMHLLRVQKYGGSHVIVLPAALAREYGFRPGTFVRVTADGKGRLVIEKLTPETHPQLFVSGE</sequence>
<dbReference type="AlphaFoldDB" id="A0A0F9N2V8"/>
<evidence type="ECO:0000259" key="1">
    <source>
        <dbReference type="SMART" id="SM00966"/>
    </source>
</evidence>
<organism evidence="2">
    <name type="scientific">marine sediment metagenome</name>
    <dbReference type="NCBI Taxonomy" id="412755"/>
    <lineage>
        <taxon>unclassified sequences</taxon>
        <taxon>metagenomes</taxon>
        <taxon>ecological metagenomes</taxon>
    </lineage>
</organism>
<dbReference type="EMBL" id="LAZR01004730">
    <property type="protein sequence ID" value="KKN06082.1"/>
    <property type="molecule type" value="Genomic_DNA"/>
</dbReference>
<accession>A0A0F9N2V8</accession>
<name>A0A0F9N2V8_9ZZZZ</name>
<reference evidence="2" key="1">
    <citation type="journal article" date="2015" name="Nature">
        <title>Complex archaea that bridge the gap between prokaryotes and eukaryotes.</title>
        <authorList>
            <person name="Spang A."/>
            <person name="Saw J.H."/>
            <person name="Jorgensen S.L."/>
            <person name="Zaremba-Niedzwiedzka K."/>
            <person name="Martijn J."/>
            <person name="Lind A.E."/>
            <person name="van Eijk R."/>
            <person name="Schleper C."/>
            <person name="Guy L."/>
            <person name="Ettema T.J."/>
        </authorList>
    </citation>
    <scope>NUCLEOTIDE SEQUENCE</scope>
</reference>
<feature type="domain" description="SpoVT-AbrB" evidence="1">
    <location>
        <begin position="19"/>
        <end position="65"/>
    </location>
</feature>
<dbReference type="SUPFAM" id="SSF89447">
    <property type="entry name" value="AbrB/MazE/MraZ-like"/>
    <property type="match status" value="1"/>
</dbReference>
<dbReference type="GO" id="GO:0003677">
    <property type="term" value="F:DNA binding"/>
    <property type="evidence" value="ECO:0007669"/>
    <property type="project" value="InterPro"/>
</dbReference>
<evidence type="ECO:0000313" key="2">
    <source>
        <dbReference type="EMBL" id="KKN06082.1"/>
    </source>
</evidence>
<dbReference type="InterPro" id="IPR007159">
    <property type="entry name" value="SpoVT-AbrB_dom"/>
</dbReference>
<dbReference type="SMART" id="SM00966">
    <property type="entry name" value="SpoVT_AbrB"/>
    <property type="match status" value="1"/>
</dbReference>
<dbReference type="Gene3D" id="2.10.260.10">
    <property type="match status" value="1"/>
</dbReference>
<comment type="caution">
    <text evidence="2">The sequence shown here is derived from an EMBL/GenBank/DDBJ whole genome shotgun (WGS) entry which is preliminary data.</text>
</comment>
<dbReference type="InterPro" id="IPR037914">
    <property type="entry name" value="SpoVT-AbrB_sf"/>
</dbReference>
<proteinExistence type="predicted"/>